<dbReference type="GO" id="GO:0097163">
    <property type="term" value="F:sulfur carrier activity"/>
    <property type="evidence" value="ECO:0007669"/>
    <property type="project" value="UniProtKB-UniRule"/>
</dbReference>
<dbReference type="GO" id="GO:0005737">
    <property type="term" value="C:cytoplasm"/>
    <property type="evidence" value="ECO:0007669"/>
    <property type="project" value="UniProtKB-SubCell"/>
</dbReference>
<comment type="similarity">
    <text evidence="3">Belongs to the FdhD family.</text>
</comment>
<dbReference type="KEGG" id="mfo:Metfor_0804"/>
<comment type="function">
    <text evidence="3">Required for formate dehydrogenase (FDH) activity. Acts as a sulfur carrier protein that transfers sulfur from IscS to the molybdenum cofactor prior to its insertion into FDH.</text>
</comment>
<dbReference type="STRING" id="593750.Metfor_0804"/>
<dbReference type="HAMAP" id="MF_00187">
    <property type="entry name" value="FdhD"/>
    <property type="match status" value="1"/>
</dbReference>
<evidence type="ECO:0000256" key="1">
    <source>
        <dbReference type="ARBA" id="ARBA00022490"/>
    </source>
</evidence>
<protein>
    <recommendedName>
        <fullName evidence="3">Sulfur carrier protein FdhD</fullName>
    </recommendedName>
</protein>
<organism evidence="4 5">
    <name type="scientific">Methanoregula formicica (strain DSM 22288 / NBRC 105244 / SMSP)</name>
    <dbReference type="NCBI Taxonomy" id="593750"/>
    <lineage>
        <taxon>Archaea</taxon>
        <taxon>Methanobacteriati</taxon>
        <taxon>Methanobacteriota</taxon>
        <taxon>Stenosarchaea group</taxon>
        <taxon>Methanomicrobia</taxon>
        <taxon>Methanomicrobiales</taxon>
        <taxon>Methanoregulaceae</taxon>
        <taxon>Methanoregula</taxon>
    </lineage>
</organism>
<keyword evidence="1 3" id="KW-0963">Cytoplasm</keyword>
<dbReference type="GeneID" id="14310117"/>
<accession>L0HFK6</accession>
<dbReference type="NCBIfam" id="TIGR00129">
    <property type="entry name" value="fdhD_narQ"/>
    <property type="match status" value="1"/>
</dbReference>
<dbReference type="InterPro" id="IPR003786">
    <property type="entry name" value="FdhD"/>
</dbReference>
<dbReference type="GO" id="GO:0016783">
    <property type="term" value="F:sulfurtransferase activity"/>
    <property type="evidence" value="ECO:0007669"/>
    <property type="project" value="InterPro"/>
</dbReference>
<sequence>MTKPHQPADMYRRLGCIKVDGEKTRKDLHEVIEEVPLALFVNGRHAMTAMMSPVQLEDFVTGYLYTEQIIKNIDEIESIKIEKNRMSVITKNLFKVLGPKKTILSGCGGSTSYIDTEKLPKVCSDYSISTADIWTSVKAVLNSELHITTGGIHIVALLDRQRVLAVSEDIGRHNALDRVIGHALRNGIDLSKTWVIVSGRISSEMVRKCLIAGIPIIVSRGATTTLAVETAEKTGLTVVGFARSSKMVVYTHTERITGAASAPQ</sequence>
<feature type="binding site" evidence="3">
    <location>
        <begin position="241"/>
        <end position="246"/>
    </location>
    <ligand>
        <name>Mo-bis(molybdopterin guanine dinucleotide)</name>
        <dbReference type="ChEBI" id="CHEBI:60539"/>
    </ligand>
</feature>
<keyword evidence="5" id="KW-1185">Reference proteome</keyword>
<evidence type="ECO:0000256" key="3">
    <source>
        <dbReference type="HAMAP-Rule" id="MF_00187"/>
    </source>
</evidence>
<dbReference type="PIRSF" id="PIRSF015626">
    <property type="entry name" value="FdhD"/>
    <property type="match status" value="1"/>
</dbReference>
<dbReference type="HOGENOM" id="CLU_056887_4_0_2"/>
<dbReference type="PANTHER" id="PTHR30592">
    <property type="entry name" value="FORMATE DEHYDROGENASE"/>
    <property type="match status" value="1"/>
</dbReference>
<dbReference type="Gene3D" id="3.10.20.10">
    <property type="match status" value="1"/>
</dbReference>
<dbReference type="InParanoid" id="L0HFK6"/>
<dbReference type="GO" id="GO:0006777">
    <property type="term" value="P:Mo-molybdopterin cofactor biosynthetic process"/>
    <property type="evidence" value="ECO:0007669"/>
    <property type="project" value="UniProtKB-UniRule"/>
</dbReference>
<name>L0HFK6_METFS</name>
<dbReference type="Pfam" id="PF02634">
    <property type="entry name" value="FdhD-NarQ"/>
    <property type="match status" value="1"/>
</dbReference>
<dbReference type="Proteomes" id="UP000010824">
    <property type="component" value="Chromosome"/>
</dbReference>
<dbReference type="SUPFAM" id="SSF53927">
    <property type="entry name" value="Cytidine deaminase-like"/>
    <property type="match status" value="1"/>
</dbReference>
<comment type="subcellular location">
    <subcellularLocation>
        <location evidence="3">Cytoplasm</location>
    </subcellularLocation>
</comment>
<evidence type="ECO:0000313" key="4">
    <source>
        <dbReference type="EMBL" id="AGB01864.1"/>
    </source>
</evidence>
<reference evidence="5" key="1">
    <citation type="submission" date="2011-12" db="EMBL/GenBank/DDBJ databases">
        <title>Complete sequence of Methanoregula formicicum SMSP.</title>
        <authorList>
            <person name="Lucas S."/>
            <person name="Han J."/>
            <person name="Lapidus A."/>
            <person name="Cheng J.-F."/>
            <person name="Goodwin L."/>
            <person name="Pitluck S."/>
            <person name="Peters L."/>
            <person name="Ovchinnikova G."/>
            <person name="Teshima H."/>
            <person name="Detter J.C."/>
            <person name="Han C."/>
            <person name="Tapia R."/>
            <person name="Land M."/>
            <person name="Hauser L."/>
            <person name="Kyrpides N."/>
            <person name="Ivanova N."/>
            <person name="Pagani I."/>
            <person name="Imachi H."/>
            <person name="Tamaki H."/>
            <person name="Sekiguchi Y."/>
            <person name="Kamagata Y."/>
            <person name="Cadillo-Quiroz H."/>
            <person name="Zinder S."/>
            <person name="Liu W.-T."/>
            <person name="Woyke T."/>
        </authorList>
    </citation>
    <scope>NUCLEOTIDE SEQUENCE [LARGE SCALE GENOMIC DNA]</scope>
    <source>
        <strain evidence="5">DSM 22288 / NBRC 105244 / SMSP</strain>
    </source>
</reference>
<feature type="active site" description="Cysteine persulfide intermediate" evidence="3">
    <location>
        <position position="107"/>
    </location>
</feature>
<dbReference type="Gene3D" id="3.40.140.10">
    <property type="entry name" value="Cytidine Deaminase, domain 2"/>
    <property type="match status" value="1"/>
</dbReference>
<dbReference type="RefSeq" id="WP_015284828.1">
    <property type="nucleotide sequence ID" value="NC_019943.1"/>
</dbReference>
<dbReference type="InterPro" id="IPR016193">
    <property type="entry name" value="Cytidine_deaminase-like"/>
</dbReference>
<evidence type="ECO:0000313" key="5">
    <source>
        <dbReference type="Proteomes" id="UP000010824"/>
    </source>
</evidence>
<reference evidence="4 5" key="2">
    <citation type="journal article" date="2014" name="Genome Announc.">
        <title>Complete Genome Sequence of Methanoregula formicica SMSPT, a Mesophilic Hydrogenotrophic Methanogen Isolated from a Methanogenic Upflow Anaerobic Sludge Blanket Reactor.</title>
        <authorList>
            <person name="Yamamoto K."/>
            <person name="Tamaki H."/>
            <person name="Cadillo-Quiroz H."/>
            <person name="Imachi H."/>
            <person name="Kyrpides N."/>
            <person name="Woyke T."/>
            <person name="Goodwin L."/>
            <person name="Zinder S.H."/>
            <person name="Kamagata Y."/>
            <person name="Liu W.T."/>
        </authorList>
    </citation>
    <scope>NUCLEOTIDE SEQUENCE [LARGE SCALE GENOMIC DNA]</scope>
    <source>
        <strain evidence="5">DSM 22288 / NBRC 105244 / SMSP</strain>
    </source>
</reference>
<dbReference type="AlphaFoldDB" id="L0HFK6"/>
<evidence type="ECO:0000256" key="2">
    <source>
        <dbReference type="ARBA" id="ARBA00023150"/>
    </source>
</evidence>
<gene>
    <name evidence="3" type="primary">fdhD</name>
    <name evidence="4" type="ordered locus">Metfor_0804</name>
</gene>
<dbReference type="eggNOG" id="arCOG04358">
    <property type="taxonomic scope" value="Archaea"/>
</dbReference>
<keyword evidence="2 3" id="KW-0501">Molybdenum cofactor biosynthesis</keyword>
<dbReference type="PANTHER" id="PTHR30592:SF1">
    <property type="entry name" value="SULFUR CARRIER PROTEIN FDHD"/>
    <property type="match status" value="1"/>
</dbReference>
<proteinExistence type="inferred from homology"/>
<dbReference type="EMBL" id="CP003167">
    <property type="protein sequence ID" value="AGB01864.1"/>
    <property type="molecule type" value="Genomic_DNA"/>
</dbReference>